<dbReference type="PANTHER" id="PTHR11122">
    <property type="entry name" value="APOSPORY-ASSOCIATED PROTEIN C-RELATED"/>
    <property type="match status" value="1"/>
</dbReference>
<dbReference type="PANTHER" id="PTHR11122:SF13">
    <property type="entry name" value="GLUCOSE-6-PHOSPHATE 1-EPIMERASE"/>
    <property type="match status" value="1"/>
</dbReference>
<gene>
    <name evidence="1" type="ORF">J2S36_001301</name>
</gene>
<organism evidence="1 2">
    <name type="scientific">Arcanobacterium hippocoleae</name>
    <dbReference type="NCBI Taxonomy" id="149017"/>
    <lineage>
        <taxon>Bacteria</taxon>
        <taxon>Bacillati</taxon>
        <taxon>Actinomycetota</taxon>
        <taxon>Actinomycetes</taxon>
        <taxon>Actinomycetales</taxon>
        <taxon>Actinomycetaceae</taxon>
        <taxon>Arcanobacterium</taxon>
    </lineage>
</organism>
<dbReference type="GO" id="GO:0047938">
    <property type="term" value="F:glucose-6-phosphate 1-epimerase activity"/>
    <property type="evidence" value="ECO:0007669"/>
    <property type="project" value="UniProtKB-EC"/>
</dbReference>
<dbReference type="Proteomes" id="UP001266099">
    <property type="component" value="Unassembled WGS sequence"/>
</dbReference>
<evidence type="ECO:0000313" key="2">
    <source>
        <dbReference type="Proteomes" id="UP001266099"/>
    </source>
</evidence>
<dbReference type="EC" id="5.1.3.15" evidence="1"/>
<evidence type="ECO:0000313" key="1">
    <source>
        <dbReference type="EMBL" id="MDR6939758.1"/>
    </source>
</evidence>
<dbReference type="EMBL" id="JAVDUJ010000001">
    <property type="protein sequence ID" value="MDR6939758.1"/>
    <property type="molecule type" value="Genomic_DNA"/>
</dbReference>
<dbReference type="InterPro" id="IPR014718">
    <property type="entry name" value="GH-type_carb-bd"/>
</dbReference>
<comment type="caution">
    <text evidence="1">The sequence shown here is derived from an EMBL/GenBank/DDBJ whole genome shotgun (WGS) entry which is preliminary data.</text>
</comment>
<reference evidence="1 2" key="1">
    <citation type="submission" date="2023-07" db="EMBL/GenBank/DDBJ databases">
        <title>Sequencing the genomes of 1000 actinobacteria strains.</title>
        <authorList>
            <person name="Klenk H.-P."/>
        </authorList>
    </citation>
    <scope>NUCLEOTIDE SEQUENCE [LARGE SCALE GENOMIC DNA]</scope>
    <source>
        <strain evidence="1 2">DSM 15539</strain>
    </source>
</reference>
<protein>
    <submittedName>
        <fullName evidence="1">Glucose-6-phosphate 1-epimerase</fullName>
        <ecNumber evidence="1">5.1.3.15</ecNumber>
    </submittedName>
</protein>
<dbReference type="SUPFAM" id="SSF74650">
    <property type="entry name" value="Galactose mutarotase-like"/>
    <property type="match status" value="1"/>
</dbReference>
<dbReference type="InterPro" id="IPR008183">
    <property type="entry name" value="Aldose_1/G6P_1-epimerase"/>
</dbReference>
<keyword evidence="1" id="KW-0413">Isomerase</keyword>
<dbReference type="Pfam" id="PF01263">
    <property type="entry name" value="Aldose_epim"/>
    <property type="match status" value="1"/>
</dbReference>
<sequence>MSLRTYTCDKSKLVIDTLGGRVHSFQTAAGEFLFQSALSADHSGIPLCAPWFGKGQIGSVHPRTHGLVKHAEWEIVSERVTAAEIELELALAASAVAELPGFAGYEGLAYRLFVTAGQTLKLRLEFIATQEVSVDAAFHTYFSVPLPAEVQIAQATQRDYVAGTEGRFAGVFPVAGTRDSVFLDGGSEPILLRGGDRVFTITSSAPDVVVWNPGRNDERIAPGEWQQFVCVETGAVQDHALNLCAGETAEISVEIALAVKE</sequence>
<accession>A0ABU1T308</accession>
<dbReference type="InterPro" id="IPR011013">
    <property type="entry name" value="Gal_mutarotase_sf_dom"/>
</dbReference>
<dbReference type="RefSeq" id="WP_309956688.1">
    <property type="nucleotide sequence ID" value="NZ_JAVDUJ010000001.1"/>
</dbReference>
<dbReference type="Gene3D" id="2.70.98.10">
    <property type="match status" value="1"/>
</dbReference>
<proteinExistence type="predicted"/>
<keyword evidence="2" id="KW-1185">Reference proteome</keyword>
<name>A0ABU1T308_9ACTO</name>